<sequence length="61" mass="6237">MIGAAEAISLEDSGASEFASVGATEVNGACAWVVPFNPELLKKDKDGLGGRRLTTGGTAIW</sequence>
<dbReference type="Proteomes" id="UP000887565">
    <property type="component" value="Unplaced"/>
</dbReference>
<name>A0A915HYK5_ROMCU</name>
<accession>A0A915HYK5</accession>
<reference evidence="2" key="1">
    <citation type="submission" date="2022-11" db="UniProtKB">
        <authorList>
            <consortium name="WormBaseParasite"/>
        </authorList>
    </citation>
    <scope>IDENTIFICATION</scope>
</reference>
<dbReference type="WBParaSite" id="nRc.2.0.1.t06513-RA">
    <property type="protein sequence ID" value="nRc.2.0.1.t06513-RA"/>
    <property type="gene ID" value="nRc.2.0.1.g06513"/>
</dbReference>
<proteinExistence type="predicted"/>
<evidence type="ECO:0000313" key="2">
    <source>
        <dbReference type="WBParaSite" id="nRc.2.0.1.t06513-RA"/>
    </source>
</evidence>
<dbReference type="AlphaFoldDB" id="A0A915HYK5"/>
<evidence type="ECO:0000313" key="1">
    <source>
        <dbReference type="Proteomes" id="UP000887565"/>
    </source>
</evidence>
<organism evidence="1 2">
    <name type="scientific">Romanomermis culicivorax</name>
    <name type="common">Nematode worm</name>
    <dbReference type="NCBI Taxonomy" id="13658"/>
    <lineage>
        <taxon>Eukaryota</taxon>
        <taxon>Metazoa</taxon>
        <taxon>Ecdysozoa</taxon>
        <taxon>Nematoda</taxon>
        <taxon>Enoplea</taxon>
        <taxon>Dorylaimia</taxon>
        <taxon>Mermithida</taxon>
        <taxon>Mermithoidea</taxon>
        <taxon>Mermithidae</taxon>
        <taxon>Romanomermis</taxon>
    </lineage>
</organism>
<keyword evidence="1" id="KW-1185">Reference proteome</keyword>
<protein>
    <submittedName>
        <fullName evidence="2">Uncharacterized protein</fullName>
    </submittedName>
</protein>